<organism evidence="14">
    <name type="scientific">Gyrovirus GyV3</name>
    <dbReference type="NCBI Taxonomy" id="1163715"/>
    <lineage>
        <taxon>Viruses</taxon>
        <taxon>Monodnaviria</taxon>
        <taxon>Shotokuvirae</taxon>
        <taxon>Commensaviricota</taxon>
        <taxon>Cardeaviricetes</taxon>
        <taxon>Sanitavirales</taxon>
        <taxon>Anelloviridae</taxon>
        <taxon>Gyrovirus</taxon>
        <taxon>Gyrovirus homsa1</taxon>
    </lineage>
</organism>
<evidence type="ECO:0000256" key="7">
    <source>
        <dbReference type="ARBA" id="ARBA00022912"/>
    </source>
</evidence>
<accession>A0A2I5YP27</accession>
<evidence type="ECO:0000256" key="8">
    <source>
        <dbReference type="ARBA" id="ARBA00024766"/>
    </source>
</evidence>
<comment type="catalytic activity">
    <reaction evidence="11">
        <text>O-phospho-L-tyrosyl-[protein] + H2O = L-tyrosyl-[protein] + phosphate</text>
        <dbReference type="Rhea" id="RHEA:10684"/>
        <dbReference type="Rhea" id="RHEA-COMP:10136"/>
        <dbReference type="Rhea" id="RHEA-COMP:20101"/>
        <dbReference type="ChEBI" id="CHEBI:15377"/>
        <dbReference type="ChEBI" id="CHEBI:43474"/>
        <dbReference type="ChEBI" id="CHEBI:46858"/>
        <dbReference type="ChEBI" id="CHEBI:61978"/>
        <dbReference type="EC" id="3.1.3.48"/>
    </reaction>
</comment>
<dbReference type="EC" id="3.1.3.48" evidence="2"/>
<dbReference type="GO" id="GO:0004725">
    <property type="term" value="F:protein tyrosine phosphatase activity"/>
    <property type="evidence" value="ECO:0007669"/>
    <property type="project" value="UniProtKB-EC"/>
</dbReference>
<dbReference type="InterPro" id="IPR004118">
    <property type="entry name" value="HEV_TT_vir_Orf2/Gyrovir_Vp2_N"/>
</dbReference>
<evidence type="ECO:0000256" key="1">
    <source>
        <dbReference type="ARBA" id="ARBA00008237"/>
    </source>
</evidence>
<comment type="similarity">
    <text evidence="1">Belongs to the gyrovirus protein VP2 family.</text>
</comment>
<keyword evidence="5" id="KW-0244">Early protein</keyword>
<proteinExistence type="inferred from homology"/>
<dbReference type="EMBL" id="MG366592">
    <property type="protein sequence ID" value="AUI10890.1"/>
    <property type="molecule type" value="Genomic_DNA"/>
</dbReference>
<sequence>MSSGGLGDSSENEQLAAGGSELPLRQEGQLGPSGAGSTGKKLKKHDSPYLNGTGTWTPDPKNYRTIQVGDIRASNKFVGVGWDSLQRDPNWARVNYNYRIASWLRECSRTHDAICNCGGFRRHWFQEAAGLSTQETQTDPVARDLDRLVVRGNAAKRKLDYIANRKTPKKRKAKTVTWLDDFAGTEESSDTTDGEDGTGDTDCDEDAIPGGVNFDMRVDDPVLAALKGRYSTHIRDLTW</sequence>
<dbReference type="EC" id="3.1.3.16" evidence="3"/>
<gene>
    <name evidence="15" type="ORF">GYV_VP2</name>
</gene>
<evidence type="ECO:0000256" key="10">
    <source>
        <dbReference type="ARBA" id="ARBA00048336"/>
    </source>
</evidence>
<comment type="function">
    <text evidence="8">May act as a scaffold protein in virion assembly. May also play a role in intracellular signaling during viral replication.</text>
</comment>
<evidence type="ECO:0000256" key="4">
    <source>
        <dbReference type="ARBA" id="ARBA00017219"/>
    </source>
</evidence>
<keyword evidence="6" id="KW-0378">Hydrolase</keyword>
<dbReference type="GO" id="GO:0004722">
    <property type="term" value="F:protein serine/threonine phosphatase activity"/>
    <property type="evidence" value="ECO:0007669"/>
    <property type="project" value="UniProtKB-EC"/>
</dbReference>
<reference evidence="14" key="1">
    <citation type="submission" date="2017-10" db="EMBL/GenBank/DDBJ databases">
        <title>The human diarrhea caused by the gyrovirus 3 virus comes from commercial broilers.</title>
        <authorList>
            <person name="Li G."/>
            <person name="Chen Z."/>
            <person name="Yuan S."/>
        </authorList>
    </citation>
    <scope>NUCLEOTIDE SEQUENCE</scope>
    <source>
        <strain evidence="14">SDAU-1</strain>
    </source>
</reference>
<keyword evidence="7" id="KW-0904">Protein phosphatase</keyword>
<comment type="catalytic activity">
    <reaction evidence="9">
        <text>O-phospho-L-seryl-[protein] + H2O = L-seryl-[protein] + phosphate</text>
        <dbReference type="Rhea" id="RHEA:20629"/>
        <dbReference type="Rhea" id="RHEA-COMP:9863"/>
        <dbReference type="Rhea" id="RHEA-COMP:11604"/>
        <dbReference type="ChEBI" id="CHEBI:15377"/>
        <dbReference type="ChEBI" id="CHEBI:29999"/>
        <dbReference type="ChEBI" id="CHEBI:43474"/>
        <dbReference type="ChEBI" id="CHEBI:83421"/>
        <dbReference type="EC" id="3.1.3.16"/>
    </reaction>
</comment>
<protein>
    <recommendedName>
        <fullName evidence="4">Dual specificity protein phosphatase VP2</fullName>
        <ecNumber evidence="3">3.1.3.16</ecNumber>
        <ecNumber evidence="2">3.1.3.48</ecNumber>
    </recommendedName>
</protein>
<feature type="region of interest" description="Disordered" evidence="12">
    <location>
        <begin position="1"/>
        <end position="62"/>
    </location>
</feature>
<evidence type="ECO:0000256" key="3">
    <source>
        <dbReference type="ARBA" id="ARBA00013081"/>
    </source>
</evidence>
<feature type="domain" description="Hepatitis TT virus Orf2/Gyrovirus Vp2 N-terminal" evidence="13">
    <location>
        <begin position="97"/>
        <end position="140"/>
    </location>
</feature>
<dbReference type="Pfam" id="PF02957">
    <property type="entry name" value="TT_ORF2-like"/>
    <property type="match status" value="1"/>
</dbReference>
<evidence type="ECO:0000256" key="9">
    <source>
        <dbReference type="ARBA" id="ARBA00047761"/>
    </source>
</evidence>
<evidence type="ECO:0000256" key="5">
    <source>
        <dbReference type="ARBA" id="ARBA00022518"/>
    </source>
</evidence>
<feature type="region of interest" description="Disordered" evidence="12">
    <location>
        <begin position="184"/>
        <end position="206"/>
    </location>
</feature>
<reference evidence="15" key="2">
    <citation type="journal article" date="2019" name="Viruses">
        <title>Faecal Virome Analysis of Wild Animals from Brazil.</title>
        <authorList>
            <person name="Duarte M.A."/>
            <person name="Silva J.M.F."/>
            <person name="Brito C.R."/>
            <person name="Teixeira D.S."/>
            <person name="Melo F.L."/>
            <person name="Ribeiro B.M."/>
            <person name="Nagata T."/>
            <person name="Campos F.S."/>
        </authorList>
    </citation>
    <scope>NUCLEOTIDE SEQUENCE</scope>
    <source>
        <strain evidence="15">BR_DF5</strain>
    </source>
</reference>
<dbReference type="EMBL" id="MN175607">
    <property type="protein sequence ID" value="QEJ80793.1"/>
    <property type="molecule type" value="Genomic_DNA"/>
</dbReference>
<evidence type="ECO:0000313" key="14">
    <source>
        <dbReference type="EMBL" id="AUI10890.1"/>
    </source>
</evidence>
<comment type="catalytic activity">
    <reaction evidence="10">
        <text>O-phospho-L-threonyl-[protein] + H2O = L-threonyl-[protein] + phosphate</text>
        <dbReference type="Rhea" id="RHEA:47004"/>
        <dbReference type="Rhea" id="RHEA-COMP:11060"/>
        <dbReference type="Rhea" id="RHEA-COMP:11605"/>
        <dbReference type="ChEBI" id="CHEBI:15377"/>
        <dbReference type="ChEBI" id="CHEBI:30013"/>
        <dbReference type="ChEBI" id="CHEBI:43474"/>
        <dbReference type="ChEBI" id="CHEBI:61977"/>
        <dbReference type="EC" id="3.1.3.16"/>
    </reaction>
</comment>
<name>A0A2I5YP27_9VIRU</name>
<evidence type="ECO:0000256" key="11">
    <source>
        <dbReference type="ARBA" id="ARBA00051722"/>
    </source>
</evidence>
<evidence type="ECO:0000259" key="13">
    <source>
        <dbReference type="Pfam" id="PF02957"/>
    </source>
</evidence>
<evidence type="ECO:0000256" key="6">
    <source>
        <dbReference type="ARBA" id="ARBA00022801"/>
    </source>
</evidence>
<evidence type="ECO:0000256" key="12">
    <source>
        <dbReference type="SAM" id="MobiDB-lite"/>
    </source>
</evidence>
<evidence type="ECO:0000256" key="2">
    <source>
        <dbReference type="ARBA" id="ARBA00013064"/>
    </source>
</evidence>
<evidence type="ECO:0000313" key="15">
    <source>
        <dbReference type="EMBL" id="QEJ80793.1"/>
    </source>
</evidence>